<dbReference type="PANTHER" id="PTHR47268">
    <property type="entry name" value="ACYLPHOSPHATASE"/>
    <property type="match status" value="1"/>
</dbReference>
<organism evidence="5 6">
    <name type="scientific">Escovopsis weberi</name>
    <dbReference type="NCBI Taxonomy" id="150374"/>
    <lineage>
        <taxon>Eukaryota</taxon>
        <taxon>Fungi</taxon>
        <taxon>Dikarya</taxon>
        <taxon>Ascomycota</taxon>
        <taxon>Pezizomycotina</taxon>
        <taxon>Sordariomycetes</taxon>
        <taxon>Hypocreomycetidae</taxon>
        <taxon>Hypocreales</taxon>
        <taxon>Hypocreaceae</taxon>
        <taxon>Escovopsis</taxon>
    </lineage>
</organism>
<dbReference type="OrthoDB" id="7961613at2759"/>
<feature type="active site" evidence="1">
    <location>
        <position position="19"/>
    </location>
</feature>
<proteinExistence type="inferred from homology"/>
<dbReference type="AlphaFoldDB" id="A0A0M8MW12"/>
<dbReference type="EMBL" id="LGSR01000020">
    <property type="protein sequence ID" value="KOS19748.1"/>
    <property type="molecule type" value="Genomic_DNA"/>
</dbReference>
<dbReference type="PRINTS" id="PR00112">
    <property type="entry name" value="ACYLPHPHTASE"/>
</dbReference>
<dbReference type="EC" id="3.6.1.7" evidence="1"/>
<dbReference type="InterPro" id="IPR001792">
    <property type="entry name" value="Acylphosphatase-like_dom"/>
</dbReference>
<protein>
    <recommendedName>
        <fullName evidence="1">acylphosphatase</fullName>
        <ecNumber evidence="1">3.6.1.7</ecNumber>
    </recommendedName>
</protein>
<feature type="domain" description="Acylphosphatase-like" evidence="4">
    <location>
        <begin position="4"/>
        <end position="91"/>
    </location>
</feature>
<evidence type="ECO:0000313" key="5">
    <source>
        <dbReference type="EMBL" id="KOS19748.1"/>
    </source>
</evidence>
<keyword evidence="6" id="KW-1185">Reference proteome</keyword>
<evidence type="ECO:0000256" key="3">
    <source>
        <dbReference type="SAM" id="MobiDB-lite"/>
    </source>
</evidence>
<dbReference type="Proteomes" id="UP000053831">
    <property type="component" value="Unassembled WGS sequence"/>
</dbReference>
<dbReference type="PROSITE" id="PS51160">
    <property type="entry name" value="ACYLPHOSPHATASE_3"/>
    <property type="match status" value="1"/>
</dbReference>
<sequence>MEKRVYFEVHGLVQNVGFRYFTRKKAHAYGITGWCRNTPNNTVEGEAQGDQPTLQLFISDLGVGPSHASVSKVTHDERPAVSGEQVFEVRH</sequence>
<name>A0A0M8MW12_ESCWE</name>
<comment type="catalytic activity">
    <reaction evidence="1">
        <text>an acyl phosphate + H2O = a carboxylate + phosphate + H(+)</text>
        <dbReference type="Rhea" id="RHEA:14965"/>
        <dbReference type="ChEBI" id="CHEBI:15377"/>
        <dbReference type="ChEBI" id="CHEBI:15378"/>
        <dbReference type="ChEBI" id="CHEBI:29067"/>
        <dbReference type="ChEBI" id="CHEBI:43474"/>
        <dbReference type="ChEBI" id="CHEBI:59918"/>
        <dbReference type="EC" id="3.6.1.7"/>
    </reaction>
</comment>
<evidence type="ECO:0000313" key="6">
    <source>
        <dbReference type="Proteomes" id="UP000053831"/>
    </source>
</evidence>
<dbReference type="PANTHER" id="PTHR47268:SF4">
    <property type="entry name" value="ACYLPHOSPHATASE"/>
    <property type="match status" value="1"/>
</dbReference>
<comment type="caution">
    <text evidence="5">The sequence shown here is derived from an EMBL/GenBank/DDBJ whole genome shotgun (WGS) entry which is preliminary data.</text>
</comment>
<feature type="active site" evidence="1">
    <location>
        <position position="37"/>
    </location>
</feature>
<evidence type="ECO:0000259" key="4">
    <source>
        <dbReference type="PROSITE" id="PS51160"/>
    </source>
</evidence>
<comment type="similarity">
    <text evidence="2">Belongs to the acylphosphatase family.</text>
</comment>
<reference evidence="5 6" key="1">
    <citation type="submission" date="2015-07" db="EMBL/GenBank/DDBJ databases">
        <title>The genome of the fungus Escovopsis weberi, a specialized disease agent of ant agriculture.</title>
        <authorList>
            <person name="de Man T.J."/>
            <person name="Stajich J.E."/>
            <person name="Kubicek C.P."/>
            <person name="Chenthamara K."/>
            <person name="Atanasova L."/>
            <person name="Druzhinina I.S."/>
            <person name="Birnbaum S."/>
            <person name="Barribeau S.M."/>
            <person name="Teiling C."/>
            <person name="Suen G."/>
            <person name="Currie C."/>
            <person name="Gerardo N.M."/>
        </authorList>
    </citation>
    <scope>NUCLEOTIDE SEQUENCE [LARGE SCALE GENOMIC DNA]</scope>
</reference>
<keyword evidence="1" id="KW-0378">Hydrolase</keyword>
<dbReference type="InterPro" id="IPR020456">
    <property type="entry name" value="Acylphosphatase"/>
</dbReference>
<dbReference type="SUPFAM" id="SSF54975">
    <property type="entry name" value="Acylphosphatase/BLUF domain-like"/>
    <property type="match status" value="1"/>
</dbReference>
<dbReference type="Gene3D" id="3.30.70.100">
    <property type="match status" value="1"/>
</dbReference>
<dbReference type="InterPro" id="IPR036046">
    <property type="entry name" value="Acylphosphatase-like_dom_sf"/>
</dbReference>
<gene>
    <name evidence="5" type="ORF">ESCO_000984</name>
</gene>
<feature type="region of interest" description="Disordered" evidence="3">
    <location>
        <begin position="68"/>
        <end position="91"/>
    </location>
</feature>
<dbReference type="STRING" id="150374.A0A0M8MW12"/>
<dbReference type="Pfam" id="PF00708">
    <property type="entry name" value="Acylphosphatase"/>
    <property type="match status" value="1"/>
</dbReference>
<evidence type="ECO:0000256" key="1">
    <source>
        <dbReference type="PROSITE-ProRule" id="PRU00520"/>
    </source>
</evidence>
<dbReference type="GO" id="GO:0003998">
    <property type="term" value="F:acylphosphatase activity"/>
    <property type="evidence" value="ECO:0007669"/>
    <property type="project" value="UniProtKB-EC"/>
</dbReference>
<evidence type="ECO:0000256" key="2">
    <source>
        <dbReference type="RuleBase" id="RU004168"/>
    </source>
</evidence>
<accession>A0A0M8MW12</accession>